<dbReference type="FunFam" id="3.30.160.60:FF:000744">
    <property type="entry name" value="zinc finger E-box-binding homeobox 1"/>
    <property type="match status" value="1"/>
</dbReference>
<dbReference type="InterPro" id="IPR013087">
    <property type="entry name" value="Znf_C2H2_type"/>
</dbReference>
<comment type="subcellular location">
    <subcellularLocation>
        <location evidence="1">Nucleus</location>
    </subcellularLocation>
</comment>
<feature type="domain" description="C2H2-type" evidence="13">
    <location>
        <begin position="910"/>
        <end position="937"/>
    </location>
</feature>
<feature type="domain" description="C2H2-type" evidence="13">
    <location>
        <begin position="543"/>
        <end position="565"/>
    </location>
</feature>
<dbReference type="FunFam" id="3.30.160.60:FF:000145">
    <property type="entry name" value="Zinc finger protein 574"/>
    <property type="match status" value="2"/>
</dbReference>
<organism evidence="14">
    <name type="scientific">Homalodisca liturata</name>
    <dbReference type="NCBI Taxonomy" id="320908"/>
    <lineage>
        <taxon>Eukaryota</taxon>
        <taxon>Metazoa</taxon>
        <taxon>Ecdysozoa</taxon>
        <taxon>Arthropoda</taxon>
        <taxon>Hexapoda</taxon>
        <taxon>Insecta</taxon>
        <taxon>Pterygota</taxon>
        <taxon>Neoptera</taxon>
        <taxon>Paraneoptera</taxon>
        <taxon>Hemiptera</taxon>
        <taxon>Auchenorrhyncha</taxon>
        <taxon>Membracoidea</taxon>
        <taxon>Cicadellidae</taxon>
        <taxon>Cicadellinae</taxon>
        <taxon>Proconiini</taxon>
        <taxon>Homalodisca</taxon>
    </lineage>
</organism>
<feature type="domain" description="C2H2-type" evidence="13">
    <location>
        <begin position="1137"/>
        <end position="1164"/>
    </location>
</feature>
<feature type="domain" description="C2H2-type" evidence="13">
    <location>
        <begin position="861"/>
        <end position="888"/>
    </location>
</feature>
<dbReference type="GO" id="GO:0000978">
    <property type="term" value="F:RNA polymerase II cis-regulatory region sequence-specific DNA binding"/>
    <property type="evidence" value="ECO:0007669"/>
    <property type="project" value="TreeGrafter"/>
</dbReference>
<feature type="compositionally biased region" description="Basic residues" evidence="12">
    <location>
        <begin position="98"/>
        <end position="107"/>
    </location>
</feature>
<feature type="domain" description="C2H2-type" evidence="13">
    <location>
        <begin position="833"/>
        <end position="860"/>
    </location>
</feature>
<evidence type="ECO:0000256" key="3">
    <source>
        <dbReference type="ARBA" id="ARBA00022737"/>
    </source>
</evidence>
<dbReference type="GO" id="GO:0005634">
    <property type="term" value="C:nucleus"/>
    <property type="evidence" value="ECO:0007669"/>
    <property type="project" value="UniProtKB-SubCell"/>
</dbReference>
<evidence type="ECO:0000313" key="14">
    <source>
        <dbReference type="EMBL" id="JAS86542.1"/>
    </source>
</evidence>
<feature type="domain" description="C2H2-type" evidence="13">
    <location>
        <begin position="700"/>
        <end position="727"/>
    </location>
</feature>
<evidence type="ECO:0000256" key="4">
    <source>
        <dbReference type="ARBA" id="ARBA00022771"/>
    </source>
</evidence>
<feature type="domain" description="C2H2-type" evidence="13">
    <location>
        <begin position="659"/>
        <end position="686"/>
    </location>
</feature>
<reference evidence="14" key="1">
    <citation type="submission" date="2015-11" db="EMBL/GenBank/DDBJ databases">
        <title>De novo transcriptome assembly of four potential Pierce s Disease insect vectors from Arizona vineyards.</title>
        <authorList>
            <person name="Tassone E.E."/>
        </authorList>
    </citation>
    <scope>NUCLEOTIDE SEQUENCE</scope>
</reference>
<dbReference type="Gene3D" id="3.30.160.60">
    <property type="entry name" value="Classic Zinc Finger"/>
    <property type="match status" value="16"/>
</dbReference>
<dbReference type="FunFam" id="3.30.160.60:FF:000100">
    <property type="entry name" value="Zinc finger 45-like"/>
    <property type="match status" value="2"/>
</dbReference>
<evidence type="ECO:0000256" key="8">
    <source>
        <dbReference type="ARBA" id="ARBA00023163"/>
    </source>
</evidence>
<evidence type="ECO:0000256" key="6">
    <source>
        <dbReference type="ARBA" id="ARBA00023015"/>
    </source>
</evidence>
<evidence type="ECO:0000256" key="9">
    <source>
        <dbReference type="ARBA" id="ARBA00023242"/>
    </source>
</evidence>
<evidence type="ECO:0000256" key="12">
    <source>
        <dbReference type="SAM" id="MobiDB-lite"/>
    </source>
</evidence>
<keyword evidence="2" id="KW-0479">Metal-binding</keyword>
<feature type="domain" description="C2H2-type" evidence="13">
    <location>
        <begin position="777"/>
        <end position="804"/>
    </location>
</feature>
<dbReference type="FunFam" id="3.30.160.60:FF:000446">
    <property type="entry name" value="Zinc finger protein"/>
    <property type="match status" value="1"/>
</dbReference>
<accession>A0A1B6IHZ2</accession>
<feature type="non-terminal residue" evidence="14">
    <location>
        <position position="1"/>
    </location>
</feature>
<evidence type="ECO:0000256" key="5">
    <source>
        <dbReference type="ARBA" id="ARBA00022833"/>
    </source>
</evidence>
<evidence type="ECO:0000256" key="2">
    <source>
        <dbReference type="ARBA" id="ARBA00022723"/>
    </source>
</evidence>
<feature type="domain" description="C2H2-type" evidence="13">
    <location>
        <begin position="805"/>
        <end position="832"/>
    </location>
</feature>
<dbReference type="PROSITE" id="PS00028">
    <property type="entry name" value="ZINC_FINGER_C2H2_1"/>
    <property type="match status" value="19"/>
</dbReference>
<keyword evidence="9" id="KW-0539">Nucleus</keyword>
<keyword evidence="3" id="KW-0677">Repeat</keyword>
<evidence type="ECO:0000256" key="10">
    <source>
        <dbReference type="ARBA" id="ARBA00068876"/>
    </source>
</evidence>
<dbReference type="FunFam" id="3.30.160.60:FF:001289">
    <property type="entry name" value="Zinc finger protein 574"/>
    <property type="match status" value="1"/>
</dbReference>
<keyword evidence="5" id="KW-0862">Zinc</keyword>
<dbReference type="GO" id="GO:0008270">
    <property type="term" value="F:zinc ion binding"/>
    <property type="evidence" value="ECO:0007669"/>
    <property type="project" value="UniProtKB-KW"/>
</dbReference>
<feature type="domain" description="C2H2-type" evidence="13">
    <location>
        <begin position="938"/>
        <end position="965"/>
    </location>
</feature>
<feature type="domain" description="C2H2-type" evidence="13">
    <location>
        <begin position="1197"/>
        <end position="1224"/>
    </location>
</feature>
<keyword evidence="8" id="KW-0804">Transcription</keyword>
<keyword evidence="4 11" id="KW-0863">Zinc-finger</keyword>
<feature type="domain" description="C2H2-type" evidence="13">
    <location>
        <begin position="1059"/>
        <end position="1086"/>
    </location>
</feature>
<evidence type="ECO:0000256" key="11">
    <source>
        <dbReference type="PROSITE-ProRule" id="PRU00042"/>
    </source>
</evidence>
<feature type="domain" description="C2H2-type" evidence="13">
    <location>
        <begin position="728"/>
        <end position="755"/>
    </location>
</feature>
<evidence type="ECO:0000256" key="1">
    <source>
        <dbReference type="ARBA" id="ARBA00004123"/>
    </source>
</evidence>
<name>A0A1B6IHZ2_9HEMI</name>
<dbReference type="Pfam" id="PF00096">
    <property type="entry name" value="zf-C2H2"/>
    <property type="match status" value="12"/>
</dbReference>
<proteinExistence type="predicted"/>
<dbReference type="InterPro" id="IPR050752">
    <property type="entry name" value="C2H2-ZF_domain"/>
</dbReference>
<evidence type="ECO:0000259" key="13">
    <source>
        <dbReference type="PROSITE" id="PS50157"/>
    </source>
</evidence>
<protein>
    <recommendedName>
        <fullName evidence="10">Zinc finger protein 865</fullName>
    </recommendedName>
</protein>
<keyword evidence="7" id="KW-0238">DNA-binding</keyword>
<dbReference type="InterPro" id="IPR036236">
    <property type="entry name" value="Znf_C2H2_sf"/>
</dbReference>
<dbReference type="EMBL" id="GECU01021164">
    <property type="protein sequence ID" value="JAS86542.1"/>
    <property type="molecule type" value="Transcribed_RNA"/>
</dbReference>
<feature type="region of interest" description="Disordered" evidence="12">
    <location>
        <begin position="90"/>
        <end position="146"/>
    </location>
</feature>
<gene>
    <name evidence="14" type="ORF">g.27341</name>
</gene>
<keyword evidence="6" id="KW-0805">Transcription regulation</keyword>
<feature type="domain" description="C2H2-type" evidence="13">
    <location>
        <begin position="1169"/>
        <end position="1196"/>
    </location>
</feature>
<dbReference type="SMART" id="SM00355">
    <property type="entry name" value="ZnF_C2H2"/>
    <property type="match status" value="22"/>
</dbReference>
<feature type="domain" description="C2H2-type" evidence="13">
    <location>
        <begin position="603"/>
        <end position="630"/>
    </location>
</feature>
<feature type="domain" description="C2H2-type" evidence="13">
    <location>
        <begin position="631"/>
        <end position="653"/>
    </location>
</feature>
<dbReference type="Pfam" id="PF12874">
    <property type="entry name" value="zf-met"/>
    <property type="match status" value="1"/>
</dbReference>
<dbReference type="FunFam" id="3.30.160.60:FF:000630">
    <property type="entry name" value="Zinc finger protein 180"/>
    <property type="match status" value="1"/>
</dbReference>
<feature type="domain" description="C2H2-type" evidence="13">
    <location>
        <begin position="1013"/>
        <end position="1040"/>
    </location>
</feature>
<feature type="domain" description="C2H2-type" evidence="13">
    <location>
        <begin position="985"/>
        <end position="1012"/>
    </location>
</feature>
<dbReference type="PANTHER" id="PTHR24384">
    <property type="entry name" value="FINGER PUTATIVE TRANSCRIPTION FACTOR FAMILY-RELATED"/>
    <property type="match status" value="1"/>
</dbReference>
<feature type="domain" description="C2H2-type" evidence="13">
    <location>
        <begin position="1226"/>
        <end position="1254"/>
    </location>
</feature>
<sequence>SSKRRKVVKSVAKALLISDPKTSTSIYAEVTDPSEVLPSCETEISPSRTSVTSSIIKPADVTNLIDGPLPSIDIEKVSSCNLEYNMISCKSKTSKPSNSKRRSRSSRKSNIYSSKRRKVKNSVSKALSSNDSKTSPTSSLTEVTNPSGVLMSCEPEITSFCESETLPSCKPVTSIIKPSEVINPILETLPSNEKEKLPASNLETTVISCKSGTSKPVQPKRRTRSSYKLEISSVNKLTEATNLVSDGLSCSGSETFPDNRPMEITNAVSEALSNSGPEIILDNRPMELTNAVSVGLSHSGQETLSDNRPMEVTNDVSEVLSCVPEVYPVNKSDIDVTNSKQNALFSCVPDAGPVMEPDKTVEIKVEPDDENTMEGKENISTNRQENHKERQMLPLCERRILMVLLHRLEDGECRLCSNKNGEISPFFSAVKLRLPKPKKKHKKSSADYKTCFNRYRKFRKCVCKKMFMNDTLLKAHQQSKTCFRFQCRGCLRRFNKQEKLDEHVASKCETVKVFSCNVCNRRYLYKRELVRHMTPVCQTLRTFKCDYCPKKFLGNEKRRKHMRIHGVGIYHRSFLCEFCGKLLSSSPYRFREHVLTHSDETSFFCSTCGKGFKSRRGLRTHATTHSEERPFKCAECHNSFKTLKQLKDHLAVHGMGYSHICKVCGKGLNKKSLYEKHVRMHEIQNIKKEEVLNIKACVTHDCNQCGKSFKRRHLLRQHLLVHNDVKPHECKICGTSLKYANSMKRHMLMHLKKSVADLSDSRVPHIKKEFPDDKKPEICNECGKAFASKEALKLHSTAHMKERPFSCEVCKMTFKTRVYLNQHMVVHSDVKPNKCNICGKVFTKSRSLKLHALTHTDERPYPCPICGTLFKSQDHVKRHMMVHTKSNPFLGIENTDFTKKKEETMDVKPLLCNVCGKSFTSRLKLRLHSLVHTDDRPFPCSICGVKFKARFYLRRHMLVHSKTTTSEEQSQAVVKKENVLLDKPYVCNTCGESFMSHENLNLHSLIHKIEQPVVCAICGALFESNHQLVLHMAVHSEEVTSADTEVPVQINTEEDEATHMCSECGQSFISVENLKDHFLTHFDLKVPTVAEVEKPENNLLKAYLLKKNSHESNTSESTQILHQNYNISNGDSIVRPFTCDLCTKSYRRKSDLDRHMLVHGLVKPGAISFKCSDCGKLFGAKYKYEHHLKTHSGEKPFHCDQCGKNFKEKYSLQRHQQTHADQRQIFSCNMCKVGFYKLQSLRHHINKVHGMSSDVVDPKFEFKVESIKEEKLEDAELPVLHRLQNVAVHERGYSSGAYFQSSFNTLHNEMSIPGVSLDLSAKTGNFRQQSSMHLLTMMTDFDQGKEELHSIKTESLIDIQHW</sequence>
<dbReference type="PANTHER" id="PTHR24384:SF189">
    <property type="entry name" value="C2H2-TYPE DOMAIN-CONTAINING PROTEIN-RELATED"/>
    <property type="match status" value="1"/>
</dbReference>
<dbReference type="GO" id="GO:0000981">
    <property type="term" value="F:DNA-binding transcription factor activity, RNA polymerase II-specific"/>
    <property type="evidence" value="ECO:0007669"/>
    <property type="project" value="TreeGrafter"/>
</dbReference>
<dbReference type="PROSITE" id="PS50157">
    <property type="entry name" value="ZINC_FINGER_C2H2_2"/>
    <property type="match status" value="19"/>
</dbReference>
<feature type="compositionally biased region" description="Low complexity" evidence="12">
    <location>
        <begin position="121"/>
        <end position="139"/>
    </location>
</feature>
<evidence type="ECO:0000256" key="7">
    <source>
        <dbReference type="ARBA" id="ARBA00023125"/>
    </source>
</evidence>
<dbReference type="SUPFAM" id="SSF57667">
    <property type="entry name" value="beta-beta-alpha zinc fingers"/>
    <property type="match status" value="9"/>
</dbReference>